<evidence type="ECO:0000259" key="1">
    <source>
        <dbReference type="Pfam" id="PF13372"/>
    </source>
</evidence>
<dbReference type="Pfam" id="PF13372">
    <property type="entry name" value="Alginate_exp"/>
    <property type="match status" value="1"/>
</dbReference>
<accession>A0A7K1GHI8</accession>
<organism evidence="2 3">
    <name type="scientific">Winogradskyella ouciana</name>
    <dbReference type="NCBI Taxonomy" id="2608631"/>
    <lineage>
        <taxon>Bacteria</taxon>
        <taxon>Pseudomonadati</taxon>
        <taxon>Bacteroidota</taxon>
        <taxon>Flavobacteriia</taxon>
        <taxon>Flavobacteriales</taxon>
        <taxon>Flavobacteriaceae</taxon>
        <taxon>Winogradskyella</taxon>
    </lineage>
</organism>
<gene>
    <name evidence="2" type="ORF">F1003_10855</name>
</gene>
<dbReference type="EMBL" id="WJYA01000006">
    <property type="protein sequence ID" value="MTE27429.1"/>
    <property type="molecule type" value="Genomic_DNA"/>
</dbReference>
<evidence type="ECO:0000313" key="2">
    <source>
        <dbReference type="EMBL" id="MTE27429.1"/>
    </source>
</evidence>
<name>A0A7K1GHI8_9FLAO</name>
<proteinExistence type="predicted"/>
<comment type="caution">
    <text evidence="2">The sequence shown here is derived from an EMBL/GenBank/DDBJ whole genome shotgun (WGS) entry which is preliminary data.</text>
</comment>
<keyword evidence="3" id="KW-1185">Reference proteome</keyword>
<dbReference type="SUPFAM" id="SSF56935">
    <property type="entry name" value="Porins"/>
    <property type="match status" value="1"/>
</dbReference>
<dbReference type="RefSeq" id="WP_155089446.1">
    <property type="nucleotide sequence ID" value="NZ_WJYA01000006.1"/>
</dbReference>
<dbReference type="InterPro" id="IPR025388">
    <property type="entry name" value="Alginate_export_dom"/>
</dbReference>
<evidence type="ECO:0000313" key="3">
    <source>
        <dbReference type="Proteomes" id="UP000447545"/>
    </source>
</evidence>
<dbReference type="AlphaFoldDB" id="A0A7K1GHI8"/>
<dbReference type="InterPro" id="IPR053728">
    <property type="entry name" value="Alginate_Permeability_Chnl"/>
</dbReference>
<reference evidence="2 3" key="1">
    <citation type="submission" date="2019-11" db="EMBL/GenBank/DDBJ databases">
        <title>Winogradskyella ouciana sp. nov., isolated from the hadal seawater of the Mariana Trench.</title>
        <authorList>
            <person name="Liu R."/>
        </authorList>
    </citation>
    <scope>NUCLEOTIDE SEQUENCE [LARGE SCALE GENOMIC DNA]</scope>
    <source>
        <strain evidence="2 3">ZXX205</strain>
    </source>
</reference>
<feature type="domain" description="Alginate export" evidence="1">
    <location>
        <begin position="23"/>
        <end position="387"/>
    </location>
</feature>
<sequence length="420" mass="47910">MKTILTILCLGLVMTSYTQEFELSTEIRPRFEYRHGFKTLIPDDEDAASFVSQRTRLYLNYKSEKLNAFVTFQNVRVWGDVATLSTSDKNGIAIHQAWAQLLLDSKFSLKMGRQEISYDDHRIFGNVGWAQQARSHDALIATYQPNAKNRLDFGLAMNENAEILFDTEYAVNNYKAFQYLWYHTDFNAVSLSLLILNNGLPYFDENEEQQVDYNQTIGFRFTFNKNKLKADASIYFQTGKIADTDLSAYNMAANAYYNISENFTTGLGVEYLSGTDMNTTENTLKSFNPWFGTNHKFNGLMDYFYVGNHANSVGLLDVNATLAYQKEQFSVKLVPHFFSSAAIVVDNTGKKMSNALGTELDLVLGFKWTKDINFQAGYSQLFATETMEVLKSGNKDNTNNWAWLMATIKPSLFKTVFKED</sequence>
<dbReference type="Gene3D" id="2.40.160.100">
    <property type="match status" value="1"/>
</dbReference>
<protein>
    <recommendedName>
        <fullName evidence="1">Alginate export domain-containing protein</fullName>
    </recommendedName>
</protein>
<dbReference type="Proteomes" id="UP000447545">
    <property type="component" value="Unassembled WGS sequence"/>
</dbReference>